<feature type="transmembrane region" description="Helical" evidence="8">
    <location>
        <begin position="224"/>
        <end position="246"/>
    </location>
</feature>
<feature type="transmembrane region" description="Helical" evidence="8">
    <location>
        <begin position="435"/>
        <end position="460"/>
    </location>
</feature>
<dbReference type="Proteomes" id="UP000190135">
    <property type="component" value="Unassembled WGS sequence"/>
</dbReference>
<dbReference type="EMBL" id="FUXL01000003">
    <property type="protein sequence ID" value="SJZ80985.1"/>
    <property type="molecule type" value="Genomic_DNA"/>
</dbReference>
<evidence type="ECO:0000256" key="5">
    <source>
        <dbReference type="ARBA" id="ARBA00022989"/>
    </source>
</evidence>
<keyword evidence="11" id="KW-1185">Reference proteome</keyword>
<evidence type="ECO:0000313" key="10">
    <source>
        <dbReference type="EMBL" id="SJZ80985.1"/>
    </source>
</evidence>
<evidence type="ECO:0000259" key="9">
    <source>
        <dbReference type="Pfam" id="PF00361"/>
    </source>
</evidence>
<dbReference type="GO" id="GO:0042773">
    <property type="term" value="P:ATP synthesis coupled electron transport"/>
    <property type="evidence" value="ECO:0007669"/>
    <property type="project" value="InterPro"/>
</dbReference>
<feature type="transmembrane region" description="Helical" evidence="8">
    <location>
        <begin position="289"/>
        <end position="312"/>
    </location>
</feature>
<evidence type="ECO:0000313" key="11">
    <source>
        <dbReference type="Proteomes" id="UP000190135"/>
    </source>
</evidence>
<feature type="domain" description="NADH:quinone oxidoreductase/Mrp antiporter transmembrane" evidence="9">
    <location>
        <begin position="148"/>
        <end position="445"/>
    </location>
</feature>
<protein>
    <submittedName>
        <fullName evidence="10">Multicomponent Na+:H+ antiporter subunit D</fullName>
    </submittedName>
</protein>
<dbReference type="OrthoDB" id="9768329at2"/>
<dbReference type="STRING" id="1365950.SAMN05428963_103114"/>
<dbReference type="GO" id="GO:0008137">
    <property type="term" value="F:NADH dehydrogenase (ubiquinone) activity"/>
    <property type="evidence" value="ECO:0007669"/>
    <property type="project" value="InterPro"/>
</dbReference>
<keyword evidence="6 8" id="KW-0472">Membrane</keyword>
<keyword evidence="5 8" id="KW-1133">Transmembrane helix</keyword>
<feature type="transmembrane region" description="Helical" evidence="8">
    <location>
        <begin position="357"/>
        <end position="377"/>
    </location>
</feature>
<evidence type="ECO:0000256" key="2">
    <source>
        <dbReference type="ARBA" id="ARBA00005346"/>
    </source>
</evidence>
<evidence type="ECO:0000256" key="4">
    <source>
        <dbReference type="ARBA" id="ARBA00022692"/>
    </source>
</evidence>
<feature type="transmembrane region" description="Helical" evidence="8">
    <location>
        <begin position="319"/>
        <end position="337"/>
    </location>
</feature>
<evidence type="ECO:0000256" key="3">
    <source>
        <dbReference type="ARBA" id="ARBA00022475"/>
    </source>
</evidence>
<dbReference type="PRINTS" id="PR01437">
    <property type="entry name" value="NUOXDRDTASE4"/>
</dbReference>
<evidence type="ECO:0000256" key="1">
    <source>
        <dbReference type="ARBA" id="ARBA00004651"/>
    </source>
</evidence>
<keyword evidence="3" id="KW-1003">Cell membrane</keyword>
<gene>
    <name evidence="10" type="ORF">SAMN05428963_103114</name>
</gene>
<feature type="transmembrane region" description="Helical" evidence="8">
    <location>
        <begin position="152"/>
        <end position="170"/>
    </location>
</feature>
<feature type="transmembrane region" description="Helical" evidence="8">
    <location>
        <begin position="97"/>
        <end position="120"/>
    </location>
</feature>
<organism evidence="10 11">
    <name type="scientific">Consotaella salsifontis</name>
    <dbReference type="NCBI Taxonomy" id="1365950"/>
    <lineage>
        <taxon>Bacteria</taxon>
        <taxon>Pseudomonadati</taxon>
        <taxon>Pseudomonadota</taxon>
        <taxon>Alphaproteobacteria</taxon>
        <taxon>Hyphomicrobiales</taxon>
        <taxon>Aurantimonadaceae</taxon>
        <taxon>Consotaella</taxon>
    </lineage>
</organism>
<evidence type="ECO:0000256" key="7">
    <source>
        <dbReference type="RuleBase" id="RU000320"/>
    </source>
</evidence>
<evidence type="ECO:0000256" key="6">
    <source>
        <dbReference type="ARBA" id="ARBA00023136"/>
    </source>
</evidence>
<feature type="transmembrane region" description="Helical" evidence="8">
    <location>
        <begin position="23"/>
        <end position="42"/>
    </location>
</feature>
<dbReference type="AlphaFoldDB" id="A0A1T4NPF5"/>
<feature type="transmembrane region" description="Helical" evidence="8">
    <location>
        <begin position="182"/>
        <end position="204"/>
    </location>
</feature>
<comment type="subcellular location">
    <subcellularLocation>
        <location evidence="1">Cell membrane</location>
        <topology evidence="1">Multi-pass membrane protein</topology>
    </subcellularLocation>
    <subcellularLocation>
        <location evidence="7">Membrane</location>
        <topology evidence="7">Multi-pass membrane protein</topology>
    </subcellularLocation>
</comment>
<name>A0A1T4NPF5_9HYPH</name>
<feature type="transmembrane region" description="Helical" evidence="8">
    <location>
        <begin position="397"/>
        <end position="415"/>
    </location>
</feature>
<feature type="transmembrane region" description="Helical" evidence="8">
    <location>
        <begin position="54"/>
        <end position="77"/>
    </location>
</feature>
<sequence length="534" mass="55969">MATPAPSAAVDAMLSTPVPAADMLIVMPLVLSFLFGSVLLMVRKRVEWHGWISVPGFALVFAADVALLFKVATGGPFTMMMGSWRAPFGIAFTLDLMGALFLATAGFVALAAAIFAVVSVDRQEKRYGFFPFLFLMMGGVSGAFVTGDIFNLYVWFEVLLIGSFGLLVLGSRHAQLDGTTKYAFLNLVGTTLFLIAVAYLYGVFGTLNMADIARQAADRTENGAVATIAMLFLVAFAMKAAAFPLNAWLPASYHTPRFVVSALFAGLLTKVGVYALIRVLVMLFPAQHAGMAGIVAWIAGLTMMTGALGALAQTDIRRLLNYVVIAGIGTVFAGLAIPQAVGAAPGALASGLSGAIFYALHSIVVMTALYLAAGVIARRTGASTLETVGGLWRESPLLSALCLVFLLAVSGLPPFSGFWPKVMLVRAAFAAELPWLAAAILVSGLILTIASARVFAFAFWRPLPQAGGTDTEKSGDFNASVPEHPAPLLPLVALAAFVLAAGVWPEWLSRLTTAAADGVVNPTAYIQSVFGGGA</sequence>
<reference evidence="10 11" key="1">
    <citation type="submission" date="2017-02" db="EMBL/GenBank/DDBJ databases">
        <authorList>
            <person name="Peterson S.W."/>
        </authorList>
    </citation>
    <scope>NUCLEOTIDE SEQUENCE [LARGE SCALE GENOMIC DNA]</scope>
    <source>
        <strain evidence="10 11">USBA 369</strain>
    </source>
</reference>
<dbReference type="RefSeq" id="WP_078707229.1">
    <property type="nucleotide sequence ID" value="NZ_FUXL01000003.1"/>
</dbReference>
<feature type="transmembrane region" description="Helical" evidence="8">
    <location>
        <begin position="258"/>
        <end position="277"/>
    </location>
</feature>
<dbReference type="InterPro" id="IPR050586">
    <property type="entry name" value="CPA3_Na-H_Antiporter_D"/>
</dbReference>
<dbReference type="InterPro" id="IPR003918">
    <property type="entry name" value="NADH_UbQ_OxRdtase"/>
</dbReference>
<dbReference type="NCBIfam" id="NF009306">
    <property type="entry name" value="PRK12663.1"/>
    <property type="match status" value="1"/>
</dbReference>
<dbReference type="PANTHER" id="PTHR42703:SF1">
    <property type="entry name" value="NA(+)_H(+) ANTIPORTER SUBUNIT D1"/>
    <property type="match status" value="1"/>
</dbReference>
<keyword evidence="4 7" id="KW-0812">Transmembrane</keyword>
<dbReference type="Pfam" id="PF00361">
    <property type="entry name" value="Proton_antipo_M"/>
    <property type="match status" value="1"/>
</dbReference>
<evidence type="ECO:0000256" key="8">
    <source>
        <dbReference type="SAM" id="Phobius"/>
    </source>
</evidence>
<accession>A0A1T4NPF5</accession>
<dbReference type="GO" id="GO:0005886">
    <property type="term" value="C:plasma membrane"/>
    <property type="evidence" value="ECO:0007669"/>
    <property type="project" value="UniProtKB-SubCell"/>
</dbReference>
<proteinExistence type="inferred from homology"/>
<dbReference type="InterPro" id="IPR001750">
    <property type="entry name" value="ND/Mrp_TM"/>
</dbReference>
<feature type="transmembrane region" description="Helical" evidence="8">
    <location>
        <begin position="127"/>
        <end position="146"/>
    </location>
</feature>
<comment type="similarity">
    <text evidence="2">Belongs to the CPA3 antiporters (TC 2.A.63) subunit D family.</text>
</comment>
<dbReference type="PANTHER" id="PTHR42703">
    <property type="entry name" value="NADH DEHYDROGENASE"/>
    <property type="match status" value="1"/>
</dbReference>